<evidence type="ECO:0000313" key="13">
    <source>
        <dbReference type="Proteomes" id="UP000506160"/>
    </source>
</evidence>
<evidence type="ECO:0000256" key="10">
    <source>
        <dbReference type="HAMAP-Rule" id="MF_01486"/>
    </source>
</evidence>
<feature type="domain" description="RecC C-terminal" evidence="11">
    <location>
        <begin position="834"/>
        <end position="1055"/>
    </location>
</feature>
<evidence type="ECO:0000256" key="4">
    <source>
        <dbReference type="ARBA" id="ARBA00022801"/>
    </source>
</evidence>
<dbReference type="GO" id="GO:0005524">
    <property type="term" value="F:ATP binding"/>
    <property type="evidence" value="ECO:0007669"/>
    <property type="project" value="UniProtKB-UniRule"/>
</dbReference>
<dbReference type="PANTHER" id="PTHR30591">
    <property type="entry name" value="RECBCD ENZYME SUBUNIT RECC"/>
    <property type="match status" value="1"/>
</dbReference>
<dbReference type="InterPro" id="IPR011335">
    <property type="entry name" value="Restrct_endonuc-II-like"/>
</dbReference>
<evidence type="ECO:0000256" key="1">
    <source>
        <dbReference type="ARBA" id="ARBA00022722"/>
    </source>
</evidence>
<comment type="miscellaneous">
    <text evidence="10">In the RecBCD complex, RecB has a slow 3'-5' helicase, an exonuclease activity and loads RecA onto ssDNA, RecD has a fast 5'-3' helicase activity, while RecC stimulates the ATPase and processivity of the RecB helicase and contributes to recognition of the Chi site.</text>
</comment>
<dbReference type="NCBIfam" id="NF008289">
    <property type="entry name" value="PRK11069.1"/>
    <property type="match status" value="1"/>
</dbReference>
<comment type="caution">
    <text evidence="12">The sequence shown here is derived from an EMBL/GenBank/DDBJ whole genome shotgun (WGS) entry which is preliminary data.</text>
</comment>
<dbReference type="Gene3D" id="3.40.50.300">
    <property type="entry name" value="P-loop containing nucleotide triphosphate hydrolases"/>
    <property type="match status" value="2"/>
</dbReference>
<dbReference type="InterPro" id="IPR013986">
    <property type="entry name" value="DExx_box_DNA_helicase_dom_sf"/>
</dbReference>
<keyword evidence="1 10" id="KW-0540">Nuclease</keyword>
<evidence type="ECO:0000256" key="8">
    <source>
        <dbReference type="ARBA" id="ARBA00023125"/>
    </source>
</evidence>
<dbReference type="Pfam" id="PF17946">
    <property type="entry name" value="RecC_C"/>
    <property type="match status" value="1"/>
</dbReference>
<dbReference type="InterPro" id="IPR041500">
    <property type="entry name" value="RecC_C"/>
</dbReference>
<dbReference type="SUPFAM" id="SSF52980">
    <property type="entry name" value="Restriction endonuclease-like"/>
    <property type="match status" value="1"/>
</dbReference>
<dbReference type="Proteomes" id="UP000506160">
    <property type="component" value="Unassembled WGS sequence"/>
</dbReference>
<comment type="similarity">
    <text evidence="10">Belongs to the RecC family.</text>
</comment>
<proteinExistence type="inferred from homology"/>
<organism evidence="12 13">
    <name type="scientific">Candidatus Schmidhempelia bombi str. Bimp</name>
    <dbReference type="NCBI Taxonomy" id="1387197"/>
    <lineage>
        <taxon>Bacteria</taxon>
        <taxon>Pseudomonadati</taxon>
        <taxon>Pseudomonadota</taxon>
        <taxon>Gammaproteobacteria</taxon>
        <taxon>Orbales</taxon>
        <taxon>Orbaceae</taxon>
        <taxon>Candidatus Schmidhempelia</taxon>
    </lineage>
</organism>
<dbReference type="GO" id="GO:0003677">
    <property type="term" value="F:DNA binding"/>
    <property type="evidence" value="ECO:0007669"/>
    <property type="project" value="UniProtKB-UniRule"/>
</dbReference>
<dbReference type="RefSeq" id="WP_024495723.1">
    <property type="nucleotide sequence ID" value="NZ_AWGA01000032.1"/>
</dbReference>
<dbReference type="Gene3D" id="1.10.10.160">
    <property type="match status" value="1"/>
</dbReference>
<dbReference type="Pfam" id="PF04257">
    <property type="entry name" value="Exonuc_V_gamma"/>
    <property type="match status" value="1"/>
</dbReference>
<dbReference type="CDD" id="cd22353">
    <property type="entry name" value="RecC_C-like"/>
    <property type="match status" value="1"/>
</dbReference>
<evidence type="ECO:0000313" key="12">
    <source>
        <dbReference type="EMBL" id="TEA27578.1"/>
    </source>
</evidence>
<keyword evidence="3 10" id="KW-0227">DNA damage</keyword>
<dbReference type="InterPro" id="IPR006697">
    <property type="entry name" value="RecC"/>
</dbReference>
<dbReference type="Gene3D" id="1.10.10.990">
    <property type="match status" value="1"/>
</dbReference>
<gene>
    <name evidence="10 12" type="primary">recC</name>
    <name evidence="12" type="ORF">O970_03140</name>
</gene>
<keyword evidence="6 10" id="KW-0269">Exonuclease</keyword>
<sequence length="1130" mass="131990">MLTIYHSNQLELLKILAAELIKRQSLDSVFAPEMFLVQSNGMAQWLQMQLAEELNIAANMSFIAPSQFIWQMYHLVLNDVPEKNYFDKDTISWKLMQLLPQLIHSPEFSQLIHYLEGEEKQRKYYQLATRIADLYDQYLVYRPQWIEQWEKGQLIDPTDNHEQWQAALWRQLIDYTAALGQSTSHRANIYQRFITTLSQQKTLPTKLQLKLPQRLFIFGIASLPPVYLASLSALGKHIDIHLMFTNPCRWYWGDIPDERWLNQLLQTKWSHYQNKNKRVLLKNQTEQFDFFRPIQPSNPLLASWGKLGRDNLFLLQNHIDKQDIEAFVDLTNDSLLHALQQQILDLEDKTVIGEDERSFSSSKAKQVISKHDFSISFHSCHSELREVEVLYDYLLAMLDSEQELLPRDIVVMVADIDRYAPYINAVFTNPPSHRYLPFTVSDRKIRYIDPIMQAFFSLLNLTQSRFTAEAIFDLLEVPALAAKFAIDETQIKQLRKWCVEAGIRWGLDDEMIAELSLPVQGMHTWQFGLTRMLLGYVMNGEQGAWNDIMPFEASHGLAAELVGKLADLLFYLVKWRKKLNQNLKLNEWRSICYAMMEDFFQRDQQSEPLLMVIEQAWNTLIDRGIEAGHEHPITIVVLYEALQTQLENTRIEQRFLSGKINFCTMLPMRSIPFKVVCLLGMNDGVYPRTTLPIIFDLINKKPQKGDRSRRDDDRYLFLEAILSAQQQLYISYIGHAMSDNSPRFPSVLVDELRDYLAQSFVIRGDQKQDIDTSAAHLKSHLTINHARMPFKPDNYRANKQQYYIKSYADEWLAAAQMKGQSKLFNTGLATILTKPILIEELKQFYRHPVKTILQKRLNIYFTIRDDELPDVERFDLDNLARYQINQLLLEQFIKDDTEVHQLVTKIKAQGLLPYGAFGELWIERQLQDMQQLAQKVIVEKMESSRVEVNLYCAQQSLQGWLNQIQSDGILRWHAGKLSVYDGMALWIEHLILTLVKQNGEHQSRMYGRDNTVWRFQPLSVTQAQSELENLVNGYIQGMNHPLILPLKSAWSWLESCVDKENQTILTDNQTQAKARQKLQASWEGNNKFLIPRECDDYYLRLIPTLNNEIIEQIEALAIRFLLPMFKARIS</sequence>
<name>A0AB94IDN6_9GAMM</name>
<dbReference type="HAMAP" id="MF_01486">
    <property type="entry name" value="RecC"/>
    <property type="match status" value="1"/>
</dbReference>
<dbReference type="AlphaFoldDB" id="A0AB94IDN6"/>
<dbReference type="GO" id="GO:0000724">
    <property type="term" value="P:double-strand break repair via homologous recombination"/>
    <property type="evidence" value="ECO:0007669"/>
    <property type="project" value="UniProtKB-UniRule"/>
</dbReference>
<dbReference type="GO" id="GO:0009338">
    <property type="term" value="C:exodeoxyribonuclease V complex"/>
    <property type="evidence" value="ECO:0007669"/>
    <property type="project" value="InterPro"/>
</dbReference>
<keyword evidence="7 10" id="KW-0067">ATP-binding</keyword>
<protein>
    <recommendedName>
        <fullName evidence="10">RecBCD enzyme subunit RecC</fullName>
    </recommendedName>
    <alternativeName>
        <fullName evidence="10">Exonuclease V subunit RecC</fullName>
        <shortName evidence="10">ExoV subunit RecC</shortName>
    </alternativeName>
    <alternativeName>
        <fullName evidence="10">Helicase/nuclease RecBCD subunit RecC</fullName>
    </alternativeName>
</protein>
<evidence type="ECO:0000256" key="5">
    <source>
        <dbReference type="ARBA" id="ARBA00022806"/>
    </source>
</evidence>
<comment type="subunit">
    <text evidence="10">Heterotrimer of RecB, RecC and RecD. All subunits contribute to DNA-binding.</text>
</comment>
<evidence type="ECO:0000256" key="6">
    <source>
        <dbReference type="ARBA" id="ARBA00022839"/>
    </source>
</evidence>
<reference evidence="12 13" key="1">
    <citation type="journal article" date="2014" name="Appl. Environ. Microbiol.">
        <title>Genomic features of a bumble bee symbiont reflect its host environment.</title>
        <authorList>
            <person name="Martinson V.G."/>
            <person name="Magoc T."/>
            <person name="Koch H."/>
            <person name="Salzberg S.L."/>
            <person name="Moran N.A."/>
        </authorList>
    </citation>
    <scope>NUCLEOTIDE SEQUENCE [LARGE SCALE GENOMIC DNA]</scope>
    <source>
        <strain evidence="12 13">Bimp</strain>
    </source>
</reference>
<dbReference type="Gene3D" id="3.40.50.10930">
    <property type="match status" value="1"/>
</dbReference>
<comment type="function">
    <text evidence="10">A helicase/nuclease that prepares dsDNA breaks (DSB) for recombinational DNA repair. Binds to DSBs and unwinds DNA via a highly rapid and processive ATP-dependent bidirectional helicase activity. Unwinds dsDNA until it encounters a Chi (crossover hotspot instigator) sequence from the 3' direction. Cuts ssDNA a few nucleotides 3' to the Chi site. The properties and activities of the enzyme are changed at Chi. The Chi-altered holoenzyme produces a long 3'-ssDNA overhang and facilitates RecA-binding to the ssDNA for homologous DNA recombination and repair. Holoenzyme degrades any linearized DNA that is unable to undergo homologous recombination. In the holoenzyme this subunit recognizes the wild-type Chi sequence, and when added to isolated RecB increases its ATP-dependent helicase processivity.</text>
</comment>
<evidence type="ECO:0000256" key="3">
    <source>
        <dbReference type="ARBA" id="ARBA00022763"/>
    </source>
</evidence>
<dbReference type="PANTHER" id="PTHR30591:SF1">
    <property type="entry name" value="RECBCD ENZYME SUBUNIT RECC"/>
    <property type="match status" value="1"/>
</dbReference>
<dbReference type="EMBL" id="AWGA01000032">
    <property type="protein sequence ID" value="TEA27578.1"/>
    <property type="molecule type" value="Genomic_DNA"/>
</dbReference>
<dbReference type="GO" id="GO:0008854">
    <property type="term" value="F:exodeoxyribonuclease V activity"/>
    <property type="evidence" value="ECO:0007669"/>
    <property type="project" value="InterPro"/>
</dbReference>
<evidence type="ECO:0000259" key="11">
    <source>
        <dbReference type="Pfam" id="PF17946"/>
    </source>
</evidence>
<accession>A0AB94IDN6</accession>
<evidence type="ECO:0000256" key="2">
    <source>
        <dbReference type="ARBA" id="ARBA00022741"/>
    </source>
</evidence>
<dbReference type="SUPFAM" id="SSF52540">
    <property type="entry name" value="P-loop containing nucleoside triphosphate hydrolases"/>
    <property type="match status" value="2"/>
</dbReference>
<evidence type="ECO:0000256" key="7">
    <source>
        <dbReference type="ARBA" id="ARBA00022840"/>
    </source>
</evidence>
<dbReference type="PIRSF" id="PIRSF000980">
    <property type="entry name" value="RecC"/>
    <property type="match status" value="1"/>
</dbReference>
<keyword evidence="8 10" id="KW-0238">DNA-binding</keyword>
<dbReference type="FunFam" id="3.40.50.300:FF:001153">
    <property type="entry name" value="RecBCD enzyme subunit RecC"/>
    <property type="match status" value="1"/>
</dbReference>
<dbReference type="GO" id="GO:0003678">
    <property type="term" value="F:DNA helicase activity"/>
    <property type="evidence" value="ECO:0007669"/>
    <property type="project" value="UniProtKB-UniRule"/>
</dbReference>
<keyword evidence="9 10" id="KW-0234">DNA repair</keyword>
<dbReference type="InterPro" id="IPR027417">
    <property type="entry name" value="P-loop_NTPase"/>
</dbReference>
<keyword evidence="13" id="KW-1185">Reference proteome</keyword>
<evidence type="ECO:0000256" key="9">
    <source>
        <dbReference type="ARBA" id="ARBA00023204"/>
    </source>
</evidence>
<keyword evidence="5 10" id="KW-0347">Helicase</keyword>
<keyword evidence="2 10" id="KW-0547">Nucleotide-binding</keyword>
<dbReference type="NCBIfam" id="TIGR01450">
    <property type="entry name" value="recC"/>
    <property type="match status" value="1"/>
</dbReference>
<keyword evidence="4 10" id="KW-0378">Hydrolase</keyword>